<reference evidence="2 3" key="1">
    <citation type="journal article" date="2022" name="bioRxiv">
        <title>Genomics of Preaxostyla Flagellates Illuminates Evolutionary Transitions and the Path Towards Mitochondrial Loss.</title>
        <authorList>
            <person name="Novak L.V.F."/>
            <person name="Treitli S.C."/>
            <person name="Pyrih J."/>
            <person name="Halakuc P."/>
            <person name="Pipaliya S.V."/>
            <person name="Vacek V."/>
            <person name="Brzon O."/>
            <person name="Soukal P."/>
            <person name="Eme L."/>
            <person name="Dacks J.B."/>
            <person name="Karnkowska A."/>
            <person name="Elias M."/>
            <person name="Hampl V."/>
        </authorList>
    </citation>
    <scope>NUCLEOTIDE SEQUENCE [LARGE SCALE GENOMIC DNA]</scope>
    <source>
        <strain evidence="2">NAU3</strain>
        <tissue evidence="2">Gut</tissue>
    </source>
</reference>
<sequence length="593" mass="65889">MRLYRAGLTRSRDRLVKEFEQSGYQSSRPVNRHNHSESVSTEESSGRRSLSKREQSTQHRRDASTVQTELGTQSTNDELNRATGASHLSIHLQTPIPQFALSQIRSIINQSTIVLDSVTDTYRHLHDELNVIVTVPRNAYHLMPYRFTHKMPLITTPEISLPELLYVFNCSFPRTVNSILSLTPDTTELLPPFNRIPSITLMLCLLLGYFQRKRNLRLSAFFRHMLPTLFLFPPSIMHGLEVLQLLTLSIARNEDDGGVVSVVLTTSHSITITSNVVIDVTCSSTADKGGAVFVSFDASSVTLSIDWCTFKECVAADTSSVVSRRTEEIGTGSISFDFTVDTDKDRLRSIWEVIQRSTQRSSSAIASLVFSLSPHAEAREALINVLSAGSLPLTNIEFRATTHLTFLSSVSDPVLLLLRSDEILSQTPDNLTRLVVSNVQPTAMEGLTSESSVSSFGTLFIDSSEVSLTNCSFTDNTARYAPFPSVNRNLHYSSTTLTTTEGDWTTPESLWMKNDDCDVVGDWYRNKSPAVQSPNQNHTGVNTAMTTAMDDFELRSMIIPQAPASQKTCIIRPSEVMDDSLIHIPVATGRTRL</sequence>
<evidence type="ECO:0000313" key="3">
    <source>
        <dbReference type="Proteomes" id="UP001281761"/>
    </source>
</evidence>
<feature type="compositionally biased region" description="Basic and acidic residues" evidence="1">
    <location>
        <begin position="51"/>
        <end position="63"/>
    </location>
</feature>
<organism evidence="2 3">
    <name type="scientific">Blattamonas nauphoetae</name>
    <dbReference type="NCBI Taxonomy" id="2049346"/>
    <lineage>
        <taxon>Eukaryota</taxon>
        <taxon>Metamonada</taxon>
        <taxon>Preaxostyla</taxon>
        <taxon>Oxymonadida</taxon>
        <taxon>Blattamonas</taxon>
    </lineage>
</organism>
<keyword evidence="3" id="KW-1185">Reference proteome</keyword>
<gene>
    <name evidence="2" type="ORF">BLNAU_21545</name>
</gene>
<evidence type="ECO:0000313" key="2">
    <source>
        <dbReference type="EMBL" id="KAK2943528.1"/>
    </source>
</evidence>
<evidence type="ECO:0000256" key="1">
    <source>
        <dbReference type="SAM" id="MobiDB-lite"/>
    </source>
</evidence>
<protein>
    <submittedName>
        <fullName evidence="2">Uncharacterized protein</fullName>
    </submittedName>
</protein>
<comment type="caution">
    <text evidence="2">The sequence shown here is derived from an EMBL/GenBank/DDBJ whole genome shotgun (WGS) entry which is preliminary data.</text>
</comment>
<feature type="compositionally biased region" description="Polar residues" evidence="1">
    <location>
        <begin position="64"/>
        <end position="76"/>
    </location>
</feature>
<feature type="region of interest" description="Disordered" evidence="1">
    <location>
        <begin position="20"/>
        <end position="76"/>
    </location>
</feature>
<dbReference type="EMBL" id="JARBJD010000341">
    <property type="protein sequence ID" value="KAK2943528.1"/>
    <property type="molecule type" value="Genomic_DNA"/>
</dbReference>
<dbReference type="Proteomes" id="UP001281761">
    <property type="component" value="Unassembled WGS sequence"/>
</dbReference>
<name>A0ABQ9WW22_9EUKA</name>
<proteinExistence type="predicted"/>
<accession>A0ABQ9WW22</accession>